<sequence>MHQYYDWNAFERFIKELHAADGDVIVQHNVTEVDRYGAKRQIDVKIVRKSPLYTLTTLVECKRWKEPVGRDRVDVLAASLEGLAANHGAIFTTTGFEEGAVAYARSKGIELYLVRDLSDQEWGLPGRHLHFHLHMAAAELRNVQFAAAAIPLIDELEPDFKLHIDLRPEKALDPQFDLFSTRTGERGASLVSLLGEAHRLLLSFVSQLKPAHDWSQRGILQLSARAELDLTATPFCQLRLQKAAVRIERVGFEFISRP</sequence>
<dbReference type="SUPFAM" id="SSF52980">
    <property type="entry name" value="Restriction endonuclease-like"/>
    <property type="match status" value="1"/>
</dbReference>
<dbReference type="Gene3D" id="3.40.1350.10">
    <property type="match status" value="1"/>
</dbReference>
<reference evidence="2 3" key="1">
    <citation type="submission" date="2015-07" db="EMBL/GenBank/DDBJ databases">
        <authorList>
            <consortium name="Consortium for Microbial Forensics and Genomics (microFORGE)"/>
            <person name="Knight B.M."/>
            <person name="Roberts D.P."/>
            <person name="Lin D."/>
            <person name="Hari K."/>
            <person name="Fletcher J."/>
            <person name="Melcher U."/>
            <person name="Blagden T."/>
            <person name="Winegar R.A."/>
        </authorList>
    </citation>
    <scope>NUCLEOTIDE SEQUENCE [LARGE SCALE GENOMIC DNA]</scope>
    <source>
        <strain evidence="2 3">X11-5A</strain>
    </source>
</reference>
<protein>
    <recommendedName>
        <fullName evidence="1">Restriction endonuclease type IV Mrr domain-containing protein</fullName>
    </recommendedName>
</protein>
<dbReference type="Pfam" id="PF04471">
    <property type="entry name" value="Mrr_cat"/>
    <property type="match status" value="1"/>
</dbReference>
<dbReference type="GO" id="GO:0004519">
    <property type="term" value="F:endonuclease activity"/>
    <property type="evidence" value="ECO:0007669"/>
    <property type="project" value="InterPro"/>
</dbReference>
<name>A0AAP0ZLT4_9XANT</name>
<accession>A0AAP0ZLT4</accession>
<dbReference type="GO" id="GO:0009307">
    <property type="term" value="P:DNA restriction-modification system"/>
    <property type="evidence" value="ECO:0007669"/>
    <property type="project" value="InterPro"/>
</dbReference>
<dbReference type="GO" id="GO:0003677">
    <property type="term" value="F:DNA binding"/>
    <property type="evidence" value="ECO:0007669"/>
    <property type="project" value="InterPro"/>
</dbReference>
<dbReference type="EMBL" id="LHUJ01000152">
    <property type="protein sequence ID" value="KOR45671.1"/>
    <property type="molecule type" value="Genomic_DNA"/>
</dbReference>
<gene>
    <name evidence="2" type="ORF">ADT25_07840</name>
</gene>
<organism evidence="2 3">
    <name type="scientific">Xanthomonas oryzae</name>
    <dbReference type="NCBI Taxonomy" id="347"/>
    <lineage>
        <taxon>Bacteria</taxon>
        <taxon>Pseudomonadati</taxon>
        <taxon>Pseudomonadota</taxon>
        <taxon>Gammaproteobacteria</taxon>
        <taxon>Lysobacterales</taxon>
        <taxon>Lysobacteraceae</taxon>
        <taxon>Xanthomonas</taxon>
    </lineage>
</organism>
<evidence type="ECO:0000313" key="2">
    <source>
        <dbReference type="EMBL" id="KOR45671.1"/>
    </source>
</evidence>
<dbReference type="InterPro" id="IPR011856">
    <property type="entry name" value="tRNA_endonuc-like_dom_sf"/>
</dbReference>
<comment type="caution">
    <text evidence="2">The sequence shown here is derived from an EMBL/GenBank/DDBJ whole genome shotgun (WGS) entry which is preliminary data.</text>
</comment>
<feature type="domain" description="Restriction endonuclease type IV Mrr" evidence="1">
    <location>
        <begin position="6"/>
        <end position="112"/>
    </location>
</feature>
<proteinExistence type="predicted"/>
<dbReference type="AlphaFoldDB" id="A0AAP0ZLT4"/>
<dbReference type="InterPro" id="IPR007560">
    <property type="entry name" value="Restrct_endonuc_IV_Mrr"/>
</dbReference>
<evidence type="ECO:0000313" key="3">
    <source>
        <dbReference type="Proteomes" id="UP000036790"/>
    </source>
</evidence>
<dbReference type="Proteomes" id="UP000036790">
    <property type="component" value="Unassembled WGS sequence"/>
</dbReference>
<reference evidence="2 3" key="2">
    <citation type="submission" date="2015-09" db="EMBL/GenBank/DDBJ databases">
        <title>Draft genome sequence of Xanthomonas oryzae pv. USA str. X11-5A.</title>
        <authorList>
            <person name="Knight B.M."/>
            <person name="Roberts D.P."/>
            <person name="Lin D."/>
            <person name="Hari K."/>
            <person name="Fletcher J."/>
            <person name="Melcher U."/>
            <person name="Blagden T."/>
            <person name="Winegar R.A."/>
        </authorList>
    </citation>
    <scope>NUCLEOTIDE SEQUENCE [LARGE SCALE GENOMIC DNA]</scope>
    <source>
        <strain evidence="2 3">X11-5A</strain>
    </source>
</reference>
<dbReference type="InterPro" id="IPR011335">
    <property type="entry name" value="Restrct_endonuc-II-like"/>
</dbReference>
<evidence type="ECO:0000259" key="1">
    <source>
        <dbReference type="Pfam" id="PF04471"/>
    </source>
</evidence>
<dbReference type="RefSeq" id="WP_019303068.1">
    <property type="nucleotide sequence ID" value="NZ_CP036251.1"/>
</dbReference>